<dbReference type="HOGENOM" id="CLU_2007293_0_0_1"/>
<gene>
    <name evidence="1" type="ordered locus">MTR_3g087320</name>
</gene>
<reference evidence="1 3" key="1">
    <citation type="journal article" date="2011" name="Nature">
        <title>The Medicago genome provides insight into the evolution of rhizobial symbioses.</title>
        <authorList>
            <person name="Young N.D."/>
            <person name="Debelle F."/>
            <person name="Oldroyd G.E."/>
            <person name="Geurts R."/>
            <person name="Cannon S.B."/>
            <person name="Udvardi M.K."/>
            <person name="Benedito V.A."/>
            <person name="Mayer K.F."/>
            <person name="Gouzy J."/>
            <person name="Schoof H."/>
            <person name="Van de Peer Y."/>
            <person name="Proost S."/>
            <person name="Cook D.R."/>
            <person name="Meyers B.C."/>
            <person name="Spannagl M."/>
            <person name="Cheung F."/>
            <person name="De Mita S."/>
            <person name="Krishnakumar V."/>
            <person name="Gundlach H."/>
            <person name="Zhou S."/>
            <person name="Mudge J."/>
            <person name="Bharti A.K."/>
            <person name="Murray J.D."/>
            <person name="Naoumkina M.A."/>
            <person name="Rosen B."/>
            <person name="Silverstein K.A."/>
            <person name="Tang H."/>
            <person name="Rombauts S."/>
            <person name="Zhao P.X."/>
            <person name="Zhou P."/>
            <person name="Barbe V."/>
            <person name="Bardou P."/>
            <person name="Bechner M."/>
            <person name="Bellec A."/>
            <person name="Berger A."/>
            <person name="Berges H."/>
            <person name="Bidwell S."/>
            <person name="Bisseling T."/>
            <person name="Choisne N."/>
            <person name="Couloux A."/>
            <person name="Denny R."/>
            <person name="Deshpande S."/>
            <person name="Dai X."/>
            <person name="Doyle J.J."/>
            <person name="Dudez A.M."/>
            <person name="Farmer A.D."/>
            <person name="Fouteau S."/>
            <person name="Franken C."/>
            <person name="Gibelin C."/>
            <person name="Gish J."/>
            <person name="Goldstein S."/>
            <person name="Gonzalez A.J."/>
            <person name="Green P.J."/>
            <person name="Hallab A."/>
            <person name="Hartog M."/>
            <person name="Hua A."/>
            <person name="Humphray S.J."/>
            <person name="Jeong D.H."/>
            <person name="Jing Y."/>
            <person name="Jocker A."/>
            <person name="Kenton S.M."/>
            <person name="Kim D.J."/>
            <person name="Klee K."/>
            <person name="Lai H."/>
            <person name="Lang C."/>
            <person name="Lin S."/>
            <person name="Macmil S.L."/>
            <person name="Magdelenat G."/>
            <person name="Matthews L."/>
            <person name="McCorrison J."/>
            <person name="Monaghan E.L."/>
            <person name="Mun J.H."/>
            <person name="Najar F.Z."/>
            <person name="Nicholson C."/>
            <person name="Noirot C."/>
            <person name="O'Bleness M."/>
            <person name="Paule C.R."/>
            <person name="Poulain J."/>
            <person name="Prion F."/>
            <person name="Qin B."/>
            <person name="Qu C."/>
            <person name="Retzel E.F."/>
            <person name="Riddle C."/>
            <person name="Sallet E."/>
            <person name="Samain S."/>
            <person name="Samson N."/>
            <person name="Sanders I."/>
            <person name="Saurat O."/>
            <person name="Scarpelli C."/>
            <person name="Schiex T."/>
            <person name="Segurens B."/>
            <person name="Severin A.J."/>
            <person name="Sherrier D.J."/>
            <person name="Shi R."/>
            <person name="Sims S."/>
            <person name="Singer S.R."/>
            <person name="Sinharoy S."/>
            <person name="Sterck L."/>
            <person name="Viollet A."/>
            <person name="Wang B.B."/>
            <person name="Wang K."/>
            <person name="Wang M."/>
            <person name="Wang X."/>
            <person name="Warfsmann J."/>
            <person name="Weissenbach J."/>
            <person name="White D.D."/>
            <person name="White J.D."/>
            <person name="Wiley G.B."/>
            <person name="Wincker P."/>
            <person name="Xing Y."/>
            <person name="Yang L."/>
            <person name="Yao Z."/>
            <person name="Ying F."/>
            <person name="Zhai J."/>
            <person name="Zhou L."/>
            <person name="Zuber A."/>
            <person name="Denarie J."/>
            <person name="Dixon R.A."/>
            <person name="May G.D."/>
            <person name="Schwartz D.C."/>
            <person name="Rogers J."/>
            <person name="Quetier F."/>
            <person name="Town C.D."/>
            <person name="Roe B.A."/>
        </authorList>
    </citation>
    <scope>NUCLEOTIDE SEQUENCE [LARGE SCALE GENOMIC DNA]</scope>
    <source>
        <strain evidence="1">A17</strain>
        <strain evidence="2 3">cv. Jemalong A17</strain>
    </source>
</reference>
<accession>G7J3S9</accession>
<protein>
    <submittedName>
        <fullName evidence="1 2">Uncharacterized protein</fullName>
    </submittedName>
</protein>
<organism evidence="1 3">
    <name type="scientific">Medicago truncatula</name>
    <name type="common">Barrel medic</name>
    <name type="synonym">Medicago tribuloides</name>
    <dbReference type="NCBI Taxonomy" id="3880"/>
    <lineage>
        <taxon>Eukaryota</taxon>
        <taxon>Viridiplantae</taxon>
        <taxon>Streptophyta</taxon>
        <taxon>Embryophyta</taxon>
        <taxon>Tracheophyta</taxon>
        <taxon>Spermatophyta</taxon>
        <taxon>Magnoliopsida</taxon>
        <taxon>eudicotyledons</taxon>
        <taxon>Gunneridae</taxon>
        <taxon>Pentapetalae</taxon>
        <taxon>rosids</taxon>
        <taxon>fabids</taxon>
        <taxon>Fabales</taxon>
        <taxon>Fabaceae</taxon>
        <taxon>Papilionoideae</taxon>
        <taxon>50 kb inversion clade</taxon>
        <taxon>NPAAA clade</taxon>
        <taxon>Hologalegina</taxon>
        <taxon>IRL clade</taxon>
        <taxon>Trifolieae</taxon>
        <taxon>Medicago</taxon>
    </lineage>
</organism>
<evidence type="ECO:0000313" key="1">
    <source>
        <dbReference type="EMBL" id="AES72214.1"/>
    </source>
</evidence>
<sequence>MDICISLCAQGFIVVYRYASTTPLPHFVHSQGIGWQYKYDWKFSLLDLTCVGKCGVVFASIPPAIVDVIYIFNDIINVPFQSKSFVKDSSIKNDKDKHSWDNYMSFKGNIISEKFYSVPFNLNK</sequence>
<reference evidence="1 3" key="2">
    <citation type="journal article" date="2014" name="BMC Genomics">
        <title>An improved genome release (version Mt4.0) for the model legume Medicago truncatula.</title>
        <authorList>
            <person name="Tang H."/>
            <person name="Krishnakumar V."/>
            <person name="Bidwell S."/>
            <person name="Rosen B."/>
            <person name="Chan A."/>
            <person name="Zhou S."/>
            <person name="Gentzbittel L."/>
            <person name="Childs K.L."/>
            <person name="Yandell M."/>
            <person name="Gundlach H."/>
            <person name="Mayer K.F."/>
            <person name="Schwartz D.C."/>
            <person name="Town C.D."/>
        </authorList>
    </citation>
    <scope>GENOME REANNOTATION</scope>
    <source>
        <strain evidence="2 3">cv. Jemalong A17</strain>
    </source>
</reference>
<dbReference type="STRING" id="3880.G7J3S9"/>
<reference evidence="2" key="3">
    <citation type="submission" date="2015-04" db="UniProtKB">
        <authorList>
            <consortium name="EnsemblPlants"/>
        </authorList>
    </citation>
    <scope>IDENTIFICATION</scope>
    <source>
        <strain evidence="2">cv. Jemalong A17</strain>
    </source>
</reference>
<dbReference type="PaxDb" id="3880-AES72214"/>
<dbReference type="EMBL" id="CM001219">
    <property type="protein sequence ID" value="AES72214.1"/>
    <property type="molecule type" value="Genomic_DNA"/>
</dbReference>
<proteinExistence type="predicted"/>
<dbReference type="EnsemblPlants" id="AES72214">
    <property type="protein sequence ID" value="AES72214"/>
    <property type="gene ID" value="MTR_3g087320"/>
</dbReference>
<dbReference type="Proteomes" id="UP000002051">
    <property type="component" value="Chromosome 3"/>
</dbReference>
<dbReference type="AlphaFoldDB" id="G7J3S9"/>
<keyword evidence="3" id="KW-1185">Reference proteome</keyword>
<evidence type="ECO:0000313" key="3">
    <source>
        <dbReference type="Proteomes" id="UP000002051"/>
    </source>
</evidence>
<name>G7J3S9_MEDTR</name>
<evidence type="ECO:0000313" key="2">
    <source>
        <dbReference type="EnsemblPlants" id="AES72214"/>
    </source>
</evidence>
<dbReference type="eggNOG" id="KOG1292">
    <property type="taxonomic scope" value="Eukaryota"/>
</dbReference>